<name>A0A9Q4H011_9STAP</name>
<dbReference type="KEGG" id="spet:CEP67_06760"/>
<comment type="caution">
    <text evidence="1">The sequence shown here is derived from an EMBL/GenBank/DDBJ whole genome shotgun (WGS) entry which is preliminary data.</text>
</comment>
<dbReference type="GeneID" id="42043529"/>
<evidence type="ECO:0000313" key="1">
    <source>
        <dbReference type="EMBL" id="MCY1594354.1"/>
    </source>
</evidence>
<dbReference type="InterPro" id="IPR038666">
    <property type="entry name" value="SSP1_head-tail_sf"/>
</dbReference>
<dbReference type="AlphaFoldDB" id="A0A9Q4H011"/>
<reference evidence="1" key="1">
    <citation type="journal article" date="2022" name="Int. J. Mol. Sci.">
        <title>Phenotypic and genotypic virulence characterisation of Staphylococcus pettenkoferi strains isolated from human bloodstream and diabetic foot infections.</title>
        <authorList>
            <person name="Magnan C."/>
        </authorList>
    </citation>
    <scope>NUCLEOTIDE SEQUENCE</scope>
    <source>
        <strain evidence="1">NSP020P</strain>
    </source>
</reference>
<dbReference type="Gene3D" id="2.40.10.270">
    <property type="entry name" value="Bacteriophage SPP1 head-tail adaptor protein"/>
    <property type="match status" value="1"/>
</dbReference>
<dbReference type="NCBIfam" id="TIGR01563">
    <property type="entry name" value="gp16_SPP1"/>
    <property type="match status" value="1"/>
</dbReference>
<dbReference type="InterPro" id="IPR008767">
    <property type="entry name" value="Phage_SPP1_head-tail_adaptor"/>
</dbReference>
<dbReference type="Proteomes" id="UP001081438">
    <property type="component" value="Unassembled WGS sequence"/>
</dbReference>
<accession>A0A9Q4H011</accession>
<organism evidence="1 2">
    <name type="scientific">Staphylococcus pettenkoferi</name>
    <dbReference type="NCBI Taxonomy" id="170573"/>
    <lineage>
        <taxon>Bacteria</taxon>
        <taxon>Bacillati</taxon>
        <taxon>Bacillota</taxon>
        <taxon>Bacilli</taxon>
        <taxon>Bacillales</taxon>
        <taxon>Staphylococcaceae</taxon>
        <taxon>Staphylococcus</taxon>
    </lineage>
</organism>
<dbReference type="EMBL" id="JANSKX010000012">
    <property type="protein sequence ID" value="MCY1594354.1"/>
    <property type="molecule type" value="Genomic_DNA"/>
</dbReference>
<evidence type="ECO:0000313" key="2">
    <source>
        <dbReference type="Proteomes" id="UP001081438"/>
    </source>
</evidence>
<sequence>MAYHFNNRIEILDIIESDGPEAGMSYEKVVAKPWADIKTLKGSEYIQSDLEVNEEPIRFIIRYRKGITTQQTVRYDGKRYNIKSVANDNGRNHTLTLFATTSE</sequence>
<dbReference type="Pfam" id="PF05521">
    <property type="entry name" value="Phage_HCP"/>
    <property type="match status" value="1"/>
</dbReference>
<dbReference type="RefSeq" id="WP_049409528.1">
    <property type="nucleotide sequence ID" value="NZ_CP022096.2"/>
</dbReference>
<protein>
    <submittedName>
        <fullName evidence="1">Phage head closure protein</fullName>
    </submittedName>
</protein>
<gene>
    <name evidence="1" type="ORF">NW112_03815</name>
</gene>
<proteinExistence type="predicted"/>